<feature type="compositionally biased region" description="Acidic residues" evidence="1">
    <location>
        <begin position="48"/>
        <end position="62"/>
    </location>
</feature>
<evidence type="ECO:0000256" key="1">
    <source>
        <dbReference type="SAM" id="MobiDB-lite"/>
    </source>
</evidence>
<feature type="compositionally biased region" description="Pro residues" evidence="1">
    <location>
        <begin position="134"/>
        <end position="156"/>
    </location>
</feature>
<evidence type="ECO:0000313" key="3">
    <source>
        <dbReference type="RefSeq" id="XP_052121872.1"/>
    </source>
</evidence>
<dbReference type="OrthoDB" id="6657230at2759"/>
<reference evidence="3" key="1">
    <citation type="submission" date="2025-08" db="UniProtKB">
        <authorList>
            <consortium name="RefSeq"/>
        </authorList>
    </citation>
    <scope>IDENTIFICATION</scope>
    <source>
        <tissue evidence="3">Whole organism</tissue>
    </source>
</reference>
<dbReference type="KEGG" id="foc:113204893"/>
<gene>
    <name evidence="3" type="primary">LOC113204893</name>
</gene>
<dbReference type="Proteomes" id="UP000504606">
    <property type="component" value="Unplaced"/>
</dbReference>
<accession>A0A9C6U2F1</accession>
<protein>
    <submittedName>
        <fullName evidence="3">Uncharacterized protein LOC113204893 isoform X1</fullName>
    </submittedName>
</protein>
<sequence>MEAGGAPGSSAERQPVADQDGREQQVTQDPVHDAVQEDIEAQVCPPDLPDDDDEDADDDDQQTEGPVKDNHIPTEDEPDQADPDKDQEQTEQAAATVADPDQQVSNDKTPPPQPRVQDSAPAKSRLPVTAKRPTAPPTKPTSKPPMRRAPPAPPHQPSRKSAMMRINQQPSHHQDSFGDGIRTGPSDIDSDSEVSDAEHFLAKGAFLLTPSHELSLEKASAICERMNFNAPFSLTKTATGILFKFARPEDFMATFKKGFHKVTGARFYKKIPIPCRPQKTFTVFVLEVPEEVPEEDIRHALYKFHSVVEVVRLVGTGGPQQLTLQKDSSGGGGAAASSKAVEKAVGSTVSGSTVELGSAGPPPLIRVTLANLDEYNILLQNGLDFYGATFFPTEAASPSGLVRLPGAAARKQQGNRILDVVTASGQRVRDLLPLLKMHSEVLECKMSECSYTHKFRGSESANC</sequence>
<keyword evidence="2" id="KW-1185">Reference proteome</keyword>
<dbReference type="GeneID" id="113204893"/>
<dbReference type="AlphaFoldDB" id="A0A9C6U2F1"/>
<proteinExistence type="predicted"/>
<name>A0A9C6U2F1_FRAOC</name>
<feature type="region of interest" description="Disordered" evidence="1">
    <location>
        <begin position="1"/>
        <end position="192"/>
    </location>
</feature>
<organism evidence="2 3">
    <name type="scientific">Frankliniella occidentalis</name>
    <name type="common">Western flower thrips</name>
    <name type="synonym">Euthrips occidentalis</name>
    <dbReference type="NCBI Taxonomy" id="133901"/>
    <lineage>
        <taxon>Eukaryota</taxon>
        <taxon>Metazoa</taxon>
        <taxon>Ecdysozoa</taxon>
        <taxon>Arthropoda</taxon>
        <taxon>Hexapoda</taxon>
        <taxon>Insecta</taxon>
        <taxon>Pterygota</taxon>
        <taxon>Neoptera</taxon>
        <taxon>Paraneoptera</taxon>
        <taxon>Thysanoptera</taxon>
        <taxon>Terebrantia</taxon>
        <taxon>Thripoidea</taxon>
        <taxon>Thripidae</taxon>
        <taxon>Frankliniella</taxon>
    </lineage>
</organism>
<evidence type="ECO:0000313" key="2">
    <source>
        <dbReference type="Proteomes" id="UP000504606"/>
    </source>
</evidence>
<dbReference type="RefSeq" id="XP_052121872.1">
    <property type="nucleotide sequence ID" value="XM_052265912.1"/>
</dbReference>